<dbReference type="PRINTS" id="PR00111">
    <property type="entry name" value="ABHYDROLASE"/>
</dbReference>
<dbReference type="GeneID" id="82258018"/>
<name>A0A1H6WXZ4_9FLAO</name>
<feature type="domain" description="AB hydrolase-1" evidence="1">
    <location>
        <begin position="23"/>
        <end position="278"/>
    </location>
</feature>
<evidence type="ECO:0000313" key="3">
    <source>
        <dbReference type="Proteomes" id="UP000183077"/>
    </source>
</evidence>
<dbReference type="EMBL" id="FNYS01000016">
    <property type="protein sequence ID" value="SEJ20144.1"/>
    <property type="molecule type" value="Genomic_DNA"/>
</dbReference>
<reference evidence="2 3" key="1">
    <citation type="submission" date="2016-10" db="EMBL/GenBank/DDBJ databases">
        <authorList>
            <person name="de Groot N.N."/>
        </authorList>
    </citation>
    <scope>NUCLEOTIDE SEQUENCE [LARGE SCALE GENOMIC DNA]</scope>
    <source>
        <strain evidence="2 3">DSM 23048</strain>
    </source>
</reference>
<dbReference type="InterPro" id="IPR050471">
    <property type="entry name" value="AB_hydrolase"/>
</dbReference>
<dbReference type="PANTHER" id="PTHR43433">
    <property type="entry name" value="HYDROLASE, ALPHA/BETA FOLD FAMILY PROTEIN"/>
    <property type="match status" value="1"/>
</dbReference>
<evidence type="ECO:0000313" key="2">
    <source>
        <dbReference type="EMBL" id="SEJ20144.1"/>
    </source>
</evidence>
<dbReference type="Pfam" id="PF00561">
    <property type="entry name" value="Abhydrolase_1"/>
    <property type="match status" value="1"/>
</dbReference>
<gene>
    <name evidence="2" type="ORF">SAMN04488018_11641</name>
</gene>
<sequence length="292" mass="32937">MEHQALINGINIQYETFGTKSNPAVLLISGLGTSMTRWTTPFCELLATKGYYIIRYDNRDTGCSTFTDKKFNSPEEVFAVLGKGIIEPPFYSLYDLAKDAILLLDYLEISKAHVMGRSMGGIIGQIIASKYKERVLSLTIIMSSSLNPILPQTSPEVMGRMMAPLPNYQTDRENHIKARLVFTKFISSTNLPFNEQEEIALIEKDYNRNERSNNTLMHVCAVGFTPYNREITASITCPTLIIHGTIDPIFPKDHALDLHQSIANSKLLLIANMGHDLHQDRHAEVIERFIEL</sequence>
<dbReference type="PANTHER" id="PTHR43433:SF5">
    <property type="entry name" value="AB HYDROLASE-1 DOMAIN-CONTAINING PROTEIN"/>
    <property type="match status" value="1"/>
</dbReference>
<proteinExistence type="predicted"/>
<evidence type="ECO:0000259" key="1">
    <source>
        <dbReference type="Pfam" id="PF00561"/>
    </source>
</evidence>
<dbReference type="AlphaFoldDB" id="A0A1H6WXZ4"/>
<dbReference type="InterPro" id="IPR000073">
    <property type="entry name" value="AB_hydrolase_1"/>
</dbReference>
<dbReference type="Gene3D" id="3.40.50.1820">
    <property type="entry name" value="alpha/beta hydrolase"/>
    <property type="match status" value="1"/>
</dbReference>
<dbReference type="Proteomes" id="UP000183077">
    <property type="component" value="Unassembled WGS sequence"/>
</dbReference>
<dbReference type="RefSeq" id="WP_074747094.1">
    <property type="nucleotide sequence ID" value="NZ_FNYS01000016.1"/>
</dbReference>
<dbReference type="InterPro" id="IPR029058">
    <property type="entry name" value="AB_hydrolase_fold"/>
</dbReference>
<organism evidence="2 3">
    <name type="scientific">Myroides marinus</name>
    <dbReference type="NCBI Taxonomy" id="703342"/>
    <lineage>
        <taxon>Bacteria</taxon>
        <taxon>Pseudomonadati</taxon>
        <taxon>Bacteroidota</taxon>
        <taxon>Flavobacteriia</taxon>
        <taxon>Flavobacteriales</taxon>
        <taxon>Flavobacteriaceae</taxon>
        <taxon>Myroides</taxon>
    </lineage>
</organism>
<accession>A0A1H6WXZ4</accession>
<protein>
    <submittedName>
        <fullName evidence="2">Pimeloyl-ACP methyl ester carboxylesterase</fullName>
    </submittedName>
</protein>
<dbReference type="SUPFAM" id="SSF53474">
    <property type="entry name" value="alpha/beta-Hydrolases"/>
    <property type="match status" value="1"/>
</dbReference>